<dbReference type="AlphaFoldDB" id="A0AAJ0FR80"/>
<gene>
    <name evidence="2" type="ORF">QQS21_008656</name>
</gene>
<protein>
    <submittedName>
        <fullName evidence="2">Uncharacterized protein</fullName>
    </submittedName>
</protein>
<accession>A0AAJ0FR80</accession>
<name>A0AAJ0FR80_9HYPO</name>
<evidence type="ECO:0000313" key="2">
    <source>
        <dbReference type="EMBL" id="KAK2593652.1"/>
    </source>
</evidence>
<comment type="caution">
    <text evidence="2">The sequence shown here is derived from an EMBL/GenBank/DDBJ whole genome shotgun (WGS) entry which is preliminary data.</text>
</comment>
<reference evidence="2" key="1">
    <citation type="submission" date="2023-06" db="EMBL/GenBank/DDBJ databases">
        <title>Conoideocrella luteorostrata (Hypocreales: Clavicipitaceae), a potential biocontrol fungus for elongate hemlock scale in United States Christmas tree production areas.</title>
        <authorList>
            <person name="Barrett H."/>
            <person name="Lovett B."/>
            <person name="Macias A.M."/>
            <person name="Stajich J.E."/>
            <person name="Kasson M.T."/>
        </authorList>
    </citation>
    <scope>NUCLEOTIDE SEQUENCE</scope>
    <source>
        <strain evidence="2">ARSEF 14590</strain>
    </source>
</reference>
<keyword evidence="3" id="KW-1185">Reference proteome</keyword>
<evidence type="ECO:0000256" key="1">
    <source>
        <dbReference type="SAM" id="MobiDB-lite"/>
    </source>
</evidence>
<feature type="compositionally biased region" description="Basic and acidic residues" evidence="1">
    <location>
        <begin position="44"/>
        <end position="54"/>
    </location>
</feature>
<evidence type="ECO:0000313" key="3">
    <source>
        <dbReference type="Proteomes" id="UP001251528"/>
    </source>
</evidence>
<feature type="region of interest" description="Disordered" evidence="1">
    <location>
        <begin position="1"/>
        <end position="91"/>
    </location>
</feature>
<proteinExistence type="predicted"/>
<sequence length="91" mass="10104">MDFIKKAVSSAGSGNQSNNQQEQQQQQQPQGGDNQNQQSGQQKDYGDKAFDFISKKAGLNLNPDQEEKITDGARTAYEKYSGKKVDPKYSN</sequence>
<organism evidence="2 3">
    <name type="scientific">Conoideocrella luteorostrata</name>
    <dbReference type="NCBI Taxonomy" id="1105319"/>
    <lineage>
        <taxon>Eukaryota</taxon>
        <taxon>Fungi</taxon>
        <taxon>Dikarya</taxon>
        <taxon>Ascomycota</taxon>
        <taxon>Pezizomycotina</taxon>
        <taxon>Sordariomycetes</taxon>
        <taxon>Hypocreomycetidae</taxon>
        <taxon>Hypocreales</taxon>
        <taxon>Clavicipitaceae</taxon>
        <taxon>Conoideocrella</taxon>
    </lineage>
</organism>
<dbReference type="Proteomes" id="UP001251528">
    <property type="component" value="Unassembled WGS sequence"/>
</dbReference>
<feature type="compositionally biased region" description="Basic and acidic residues" evidence="1">
    <location>
        <begin position="65"/>
        <end position="91"/>
    </location>
</feature>
<dbReference type="EMBL" id="JASWJB010000202">
    <property type="protein sequence ID" value="KAK2593652.1"/>
    <property type="molecule type" value="Genomic_DNA"/>
</dbReference>
<feature type="compositionally biased region" description="Low complexity" evidence="1">
    <location>
        <begin position="9"/>
        <end position="42"/>
    </location>
</feature>